<dbReference type="RefSeq" id="WP_323385408.1">
    <property type="nucleotide sequence ID" value="NZ_VKHS01000924.1"/>
</dbReference>
<proteinExistence type="predicted"/>
<reference evidence="3" key="1">
    <citation type="submission" date="2019-10" db="EMBL/GenBank/DDBJ databases">
        <title>Streptomyces sp. nov., a novel actinobacterium isolated from alkaline environment.</title>
        <authorList>
            <person name="Golinska P."/>
        </authorList>
    </citation>
    <scope>NUCLEOTIDE SEQUENCE [LARGE SCALE GENOMIC DNA]</scope>
    <source>
        <strain evidence="3">DSM 42108</strain>
    </source>
</reference>
<feature type="non-terminal residue" evidence="2">
    <location>
        <position position="1"/>
    </location>
</feature>
<comment type="caution">
    <text evidence="2">The sequence shown here is derived from an EMBL/GenBank/DDBJ whole genome shotgun (WGS) entry which is preliminary data.</text>
</comment>
<dbReference type="Pfam" id="PF03241">
    <property type="entry name" value="HpaB"/>
    <property type="match status" value="1"/>
</dbReference>
<keyword evidence="3" id="KW-1185">Reference proteome</keyword>
<dbReference type="PANTHER" id="PTHR36117:SF3">
    <property type="entry name" value="4-HYDROXYPHENYLACETATE 3-MONOOXYGENASE-RELATED"/>
    <property type="match status" value="1"/>
</dbReference>
<dbReference type="SUPFAM" id="SSF47203">
    <property type="entry name" value="Acyl-CoA dehydrogenase C-terminal domain-like"/>
    <property type="match status" value="1"/>
</dbReference>
<dbReference type="EMBL" id="VKHS01000924">
    <property type="protein sequence ID" value="MBB0232424.1"/>
    <property type="molecule type" value="Genomic_DNA"/>
</dbReference>
<dbReference type="AlphaFoldDB" id="A0A7W3T7M0"/>
<accession>A0A7W3T7M0</accession>
<dbReference type="InterPro" id="IPR024719">
    <property type="entry name" value="HpaB/PvcC/4-BUDH_C"/>
</dbReference>
<evidence type="ECO:0000313" key="3">
    <source>
        <dbReference type="Proteomes" id="UP000530234"/>
    </source>
</evidence>
<feature type="domain" description="HpaB/PvcC/4-BUDH C-terminal" evidence="1">
    <location>
        <begin position="4"/>
        <end position="105"/>
    </location>
</feature>
<dbReference type="PANTHER" id="PTHR36117">
    <property type="entry name" value="4-HYDROXYPHENYLACETATE 3-MONOOXYGENASE-RELATED"/>
    <property type="match status" value="1"/>
</dbReference>
<dbReference type="Gene3D" id="1.20.140.10">
    <property type="entry name" value="Butyryl-CoA Dehydrogenase, subunit A, domain 3"/>
    <property type="match status" value="1"/>
</dbReference>
<organism evidence="2 3">
    <name type="scientific">Streptomyces calidiresistens</name>
    <dbReference type="NCBI Taxonomy" id="1485586"/>
    <lineage>
        <taxon>Bacteria</taxon>
        <taxon>Bacillati</taxon>
        <taxon>Actinomycetota</taxon>
        <taxon>Actinomycetes</taxon>
        <taxon>Kitasatosporales</taxon>
        <taxon>Streptomycetaceae</taxon>
        <taxon>Streptomyces</taxon>
    </lineage>
</organism>
<gene>
    <name evidence="2" type="ORF">FOE67_23755</name>
</gene>
<name>A0A7W3T7M0_9ACTN</name>
<protein>
    <submittedName>
        <fullName evidence="2">Pyoverdin chromophore biosynthetic protein pvcC</fullName>
    </submittedName>
</protein>
<evidence type="ECO:0000259" key="1">
    <source>
        <dbReference type="Pfam" id="PF03241"/>
    </source>
</evidence>
<dbReference type="InterPro" id="IPR004925">
    <property type="entry name" value="HpaB/PvcC/4-BUDH"/>
</dbReference>
<evidence type="ECO:0000313" key="2">
    <source>
        <dbReference type="EMBL" id="MBB0232424.1"/>
    </source>
</evidence>
<sequence>PPTAHAHRVPAGTVHRRVRELIEDAVGGALCHLPSHVSDFAAPGLRPYLDTYLRGSHGTGAEERARVMKTLWDALGSEFAGRHALHERLYAGSATRNRLDAYDHAVGSGLAGRLVAEAEVAPGPPADG</sequence>
<dbReference type="Proteomes" id="UP000530234">
    <property type="component" value="Unassembled WGS sequence"/>
</dbReference>
<dbReference type="InterPro" id="IPR036250">
    <property type="entry name" value="AcylCo_DH-like_C"/>
</dbReference>
<dbReference type="GO" id="GO:0016627">
    <property type="term" value="F:oxidoreductase activity, acting on the CH-CH group of donors"/>
    <property type="evidence" value="ECO:0007669"/>
    <property type="project" value="InterPro"/>
</dbReference>